<accession>A0ACB8BFJ7</accession>
<comment type="caution">
    <text evidence="1">The sequence shown here is derived from an EMBL/GenBank/DDBJ whole genome shotgun (WGS) entry which is preliminary data.</text>
</comment>
<evidence type="ECO:0000313" key="1">
    <source>
        <dbReference type="EMBL" id="KAH7924532.1"/>
    </source>
</evidence>
<reference evidence="1" key="1">
    <citation type="journal article" date="2021" name="New Phytol.">
        <title>Evolutionary innovations through gain and loss of genes in the ectomycorrhizal Boletales.</title>
        <authorList>
            <person name="Wu G."/>
            <person name="Miyauchi S."/>
            <person name="Morin E."/>
            <person name="Kuo A."/>
            <person name="Drula E."/>
            <person name="Varga T."/>
            <person name="Kohler A."/>
            <person name="Feng B."/>
            <person name="Cao Y."/>
            <person name="Lipzen A."/>
            <person name="Daum C."/>
            <person name="Hundley H."/>
            <person name="Pangilinan J."/>
            <person name="Johnson J."/>
            <person name="Barry K."/>
            <person name="LaButti K."/>
            <person name="Ng V."/>
            <person name="Ahrendt S."/>
            <person name="Min B."/>
            <person name="Choi I.G."/>
            <person name="Park H."/>
            <person name="Plett J.M."/>
            <person name="Magnuson J."/>
            <person name="Spatafora J.W."/>
            <person name="Nagy L.G."/>
            <person name="Henrissat B."/>
            <person name="Grigoriev I.V."/>
            <person name="Yang Z.L."/>
            <person name="Xu J."/>
            <person name="Martin F.M."/>
        </authorList>
    </citation>
    <scope>NUCLEOTIDE SEQUENCE</scope>
    <source>
        <strain evidence="1">KUC20120723A-06</strain>
    </source>
</reference>
<evidence type="ECO:0000313" key="2">
    <source>
        <dbReference type="Proteomes" id="UP000790709"/>
    </source>
</evidence>
<protein>
    <submittedName>
        <fullName evidence="1">Uncharacterized protein</fullName>
    </submittedName>
</protein>
<dbReference type="EMBL" id="MU266422">
    <property type="protein sequence ID" value="KAH7924532.1"/>
    <property type="molecule type" value="Genomic_DNA"/>
</dbReference>
<proteinExistence type="predicted"/>
<organism evidence="1 2">
    <name type="scientific">Leucogyrophana mollusca</name>
    <dbReference type="NCBI Taxonomy" id="85980"/>
    <lineage>
        <taxon>Eukaryota</taxon>
        <taxon>Fungi</taxon>
        <taxon>Dikarya</taxon>
        <taxon>Basidiomycota</taxon>
        <taxon>Agaricomycotina</taxon>
        <taxon>Agaricomycetes</taxon>
        <taxon>Agaricomycetidae</taxon>
        <taxon>Boletales</taxon>
        <taxon>Boletales incertae sedis</taxon>
        <taxon>Leucogyrophana</taxon>
    </lineage>
</organism>
<keyword evidence="2" id="KW-1185">Reference proteome</keyword>
<gene>
    <name evidence="1" type="ORF">BV22DRAFT_1129760</name>
</gene>
<name>A0ACB8BFJ7_9AGAM</name>
<sequence length="1141" mass="122127">MTPRPLLSSSSSRRPLSAIFLGSQPPTEFNIPDLPEPPESPSAASNASGLPSPPATNSTGSGSTGDNNSANAGSTRQRPASYSGAIMPNGNYDKQMFSTKNARSTPDFDEEDENDLGNGEDDTARLDRRLATKSPSENSVALQRVKSLTQRNRMAIDKLSSFSRLSTPSPSNSSSRASRSPLPPQNPPSSSSSSSAASSSRLSAHSHSHSVPLTRQYDGTLSGSETERESQRMASTSRSGSHSNSYGSSSPELSTTPPSSISASRARQRHISAPSSPAKARQPSPGPSRTPRKRVSMASTMSAPLDDSTRYATNDVTSAALAAVASSRRSPTGSGSRRSRQPLPREFRERDRRSLDGRASIEPMTPHRTSHRDSGGYPANRTTSPRSGSFSNNTNANAPNPQTSPRGPRPNRSSTVRELTRRHQTRWLSDDIPTGSVDQPEVGRRQTQRGGSAESHLGAGRSLVGEGLRAAGIGMRSNGGDDVFGQANDPSVSVRRTRSTATGSSTREAVEWQEDERVGVEERNRTSSRISEGVGPPRSHLNSDPPRASPALMDGGRGSGRVASARPATSMAEFYHGEDGSGRGSAFSLRSRRGAYTAVERERPSSGAASNVRPLSVQQLQPPAAPTPPGGSRNGIVARRHTSLTPLGNGSSTQVNAQQQASEHTRLMLESLSMLESNLSRLPGASATVPELFRQAETIVHASDKLNSLLRAGTNRALEEQIDAEVADEEDGVGQDPGEVWRRVGGEYRESLRVSDEVVRSLTGFLLGVGKVLKETAAAAGDGAQQHLRSVSLDDEATRRLTPEVGVERSGSRRSQDGRRSVESRRSWEPSTNSNGADVSRRLSGRADGVLAARPPSSRDRDLDQERALPSRNNTMPLLSATRRLFTPREQREQQMTSHALAAHNTPSDVLDLSVEYEPSPTPASRNTQQRSMPSLAIPPPLPTLPSESLLRRASSTLLDKGNRRKVSIASISTVRAQNAPFPLSTPNPTTAVTAHTVTNSPQTSTFPLLRTDSGESARTSVTFSRPTGESMSALSGLHQQHFRDEARRRVTSSTSSAAEEDELAPSASAPVITSQIRSPLSGSETERDTRRRTIGVRAARASFDGALEDREGDGGGSQSHTITLPSQRRERRRTVTEIFA</sequence>
<dbReference type="Proteomes" id="UP000790709">
    <property type="component" value="Unassembled WGS sequence"/>
</dbReference>